<reference evidence="2" key="1">
    <citation type="submission" date="2023-03" db="UniProtKB">
        <authorList>
            <consortium name="EnsemblPlants"/>
        </authorList>
    </citation>
    <scope>IDENTIFICATION</scope>
</reference>
<organism evidence="2">
    <name type="scientific">Cucumis melo</name>
    <name type="common">Muskmelon</name>
    <dbReference type="NCBI Taxonomy" id="3656"/>
    <lineage>
        <taxon>Eukaryota</taxon>
        <taxon>Viridiplantae</taxon>
        <taxon>Streptophyta</taxon>
        <taxon>Embryophyta</taxon>
        <taxon>Tracheophyta</taxon>
        <taxon>Spermatophyta</taxon>
        <taxon>Magnoliopsida</taxon>
        <taxon>eudicotyledons</taxon>
        <taxon>Gunneridae</taxon>
        <taxon>Pentapetalae</taxon>
        <taxon>rosids</taxon>
        <taxon>fabids</taxon>
        <taxon>Cucurbitales</taxon>
        <taxon>Cucurbitaceae</taxon>
        <taxon>Benincaseae</taxon>
        <taxon>Cucumis</taxon>
    </lineage>
</organism>
<feature type="region of interest" description="Disordered" evidence="1">
    <location>
        <begin position="26"/>
        <end position="56"/>
    </location>
</feature>
<accession>A0A9I9DKE2</accession>
<dbReference type="EnsemblPlants" id="MELO3C020124.2.1">
    <property type="protein sequence ID" value="MELO3C020124.2.1"/>
    <property type="gene ID" value="MELO3C020124.2"/>
</dbReference>
<proteinExistence type="predicted"/>
<sequence>MRFTNEEGDDVGRTCRGLEFVWTRSDWSESPLESRGLRSDVCGPPSEGRGSPSKARRGCRLKPVTCGDAVCRSLCV</sequence>
<dbReference type="Gramene" id="MELO3C020124.2.1">
    <property type="protein sequence ID" value="MELO3C020124.2.1"/>
    <property type="gene ID" value="MELO3C020124.2"/>
</dbReference>
<dbReference type="AlphaFoldDB" id="A0A9I9DKE2"/>
<name>A0A9I9DKE2_CUCME</name>
<evidence type="ECO:0000256" key="1">
    <source>
        <dbReference type="SAM" id="MobiDB-lite"/>
    </source>
</evidence>
<protein>
    <submittedName>
        <fullName evidence="2">Uncharacterized protein</fullName>
    </submittedName>
</protein>
<evidence type="ECO:0000313" key="2">
    <source>
        <dbReference type="EnsemblPlants" id="MELO3C020124.2.1"/>
    </source>
</evidence>